<keyword evidence="1" id="KW-0812">Transmembrane</keyword>
<gene>
    <name evidence="2" type="ORF">HNV10_05675</name>
</gene>
<name>A0ABX2E389_9FLAO</name>
<feature type="transmembrane region" description="Helical" evidence="1">
    <location>
        <begin position="28"/>
        <end position="49"/>
    </location>
</feature>
<sequence>MPKQKHLIDAIQQLIQAIFKVLGYKEPIILYVCVSVLGAIEGVGLNPFLAFGIPAPNRFPGVVIYNE</sequence>
<organism evidence="2 3">
    <name type="scientific">Winogradskyella litoriviva</name>
    <dbReference type="NCBI Taxonomy" id="1220182"/>
    <lineage>
        <taxon>Bacteria</taxon>
        <taxon>Pseudomonadati</taxon>
        <taxon>Bacteroidota</taxon>
        <taxon>Flavobacteriia</taxon>
        <taxon>Flavobacteriales</taxon>
        <taxon>Flavobacteriaceae</taxon>
        <taxon>Winogradskyella</taxon>
    </lineage>
</organism>
<comment type="caution">
    <text evidence="2">The sequence shown here is derived from an EMBL/GenBank/DDBJ whole genome shotgun (WGS) entry which is preliminary data.</text>
</comment>
<dbReference type="EMBL" id="JABRWQ010000002">
    <property type="protein sequence ID" value="NRD22719.1"/>
    <property type="molecule type" value="Genomic_DNA"/>
</dbReference>
<keyword evidence="3" id="KW-1185">Reference proteome</keyword>
<keyword evidence="1" id="KW-0472">Membrane</keyword>
<protein>
    <submittedName>
        <fullName evidence="2">Uncharacterized protein</fullName>
    </submittedName>
</protein>
<accession>A0ABX2E389</accession>
<evidence type="ECO:0000256" key="1">
    <source>
        <dbReference type="SAM" id="Phobius"/>
    </source>
</evidence>
<evidence type="ECO:0000313" key="3">
    <source>
        <dbReference type="Proteomes" id="UP000805085"/>
    </source>
</evidence>
<proteinExistence type="predicted"/>
<dbReference type="Proteomes" id="UP000805085">
    <property type="component" value="Unassembled WGS sequence"/>
</dbReference>
<dbReference type="RefSeq" id="WP_173300353.1">
    <property type="nucleotide sequence ID" value="NZ_JABRWQ010000002.1"/>
</dbReference>
<evidence type="ECO:0000313" key="2">
    <source>
        <dbReference type="EMBL" id="NRD22719.1"/>
    </source>
</evidence>
<keyword evidence="1" id="KW-1133">Transmembrane helix</keyword>
<reference evidence="2 3" key="1">
    <citation type="journal article" date="2015" name="Int. J. Syst. Evol. Microbiol.">
        <title>Winogradskyella litoriviva sp. nov., isolated from coastal seawater.</title>
        <authorList>
            <person name="Nedashkovskaya O.I."/>
            <person name="Kukhlevskiy A.D."/>
            <person name="Zhukova N.V."/>
            <person name="Kim S.J."/>
            <person name="Rhee S.K."/>
            <person name="Mikhailov V.V."/>
        </authorList>
    </citation>
    <scope>NUCLEOTIDE SEQUENCE [LARGE SCALE GENOMIC DNA]</scope>
    <source>
        <strain evidence="2 3">KMM6491</strain>
    </source>
</reference>